<accession>A0A7N0ZVI9</accession>
<reference evidence="3" key="1">
    <citation type="submission" date="2021-01" db="UniProtKB">
        <authorList>
            <consortium name="EnsemblPlants"/>
        </authorList>
    </citation>
    <scope>IDENTIFICATION</scope>
</reference>
<keyword evidence="1" id="KW-1133">Transmembrane helix</keyword>
<proteinExistence type="predicted"/>
<keyword evidence="1" id="KW-0472">Membrane</keyword>
<organism evidence="3 4">
    <name type="scientific">Kalanchoe fedtschenkoi</name>
    <name type="common">Lavender scallops</name>
    <name type="synonym">South American air plant</name>
    <dbReference type="NCBI Taxonomy" id="63787"/>
    <lineage>
        <taxon>Eukaryota</taxon>
        <taxon>Viridiplantae</taxon>
        <taxon>Streptophyta</taxon>
        <taxon>Embryophyta</taxon>
        <taxon>Tracheophyta</taxon>
        <taxon>Spermatophyta</taxon>
        <taxon>Magnoliopsida</taxon>
        <taxon>eudicotyledons</taxon>
        <taxon>Gunneridae</taxon>
        <taxon>Pentapetalae</taxon>
        <taxon>Saxifragales</taxon>
        <taxon>Crassulaceae</taxon>
        <taxon>Kalanchoe</taxon>
    </lineage>
</organism>
<dbReference type="PANTHER" id="PTHR31414">
    <property type="entry name" value="TRANSMEMBRANE PROTEIN DDB_G0292058"/>
    <property type="match status" value="1"/>
</dbReference>
<feature type="transmembrane region" description="Helical" evidence="1">
    <location>
        <begin position="141"/>
        <end position="165"/>
    </location>
</feature>
<dbReference type="AlphaFoldDB" id="A0A7N0ZVI9"/>
<dbReference type="GO" id="GO:0016020">
    <property type="term" value="C:membrane"/>
    <property type="evidence" value="ECO:0007669"/>
    <property type="project" value="TreeGrafter"/>
</dbReference>
<keyword evidence="2" id="KW-0732">Signal</keyword>
<dbReference type="Proteomes" id="UP000594263">
    <property type="component" value="Unplaced"/>
</dbReference>
<evidence type="ECO:0000256" key="2">
    <source>
        <dbReference type="SAM" id="SignalP"/>
    </source>
</evidence>
<evidence type="ECO:0000313" key="3">
    <source>
        <dbReference type="EnsemblPlants" id="Kaladp0039s0528.1.v1.1"/>
    </source>
</evidence>
<feature type="transmembrane region" description="Helical" evidence="1">
    <location>
        <begin position="251"/>
        <end position="276"/>
    </location>
</feature>
<feature type="signal peptide" evidence="2">
    <location>
        <begin position="1"/>
        <end position="23"/>
    </location>
</feature>
<dbReference type="Gramene" id="Kaladp0039s0528.1.v1.1">
    <property type="protein sequence ID" value="Kaladp0039s0528.1.v1.1"/>
    <property type="gene ID" value="Kaladp0039s0528.v1.1"/>
</dbReference>
<dbReference type="EnsemblPlants" id="Kaladp0039s0528.1.v1.1">
    <property type="protein sequence ID" value="Kaladp0039s0528.1.v1.1"/>
    <property type="gene ID" value="Kaladp0039s0528.v1.1"/>
</dbReference>
<dbReference type="InterPro" id="IPR040283">
    <property type="entry name" value="DDB_G0292058-like"/>
</dbReference>
<keyword evidence="4" id="KW-1185">Reference proteome</keyword>
<feature type="transmembrane region" description="Helical" evidence="1">
    <location>
        <begin position="494"/>
        <end position="512"/>
    </location>
</feature>
<dbReference type="PANTHER" id="PTHR31414:SF16">
    <property type="entry name" value="TRANSMEMBRANE PROTEIN"/>
    <property type="match status" value="1"/>
</dbReference>
<dbReference type="OMA" id="LVVHYCC"/>
<feature type="transmembrane region" description="Helical" evidence="1">
    <location>
        <begin position="105"/>
        <end position="129"/>
    </location>
</feature>
<evidence type="ECO:0000256" key="1">
    <source>
        <dbReference type="SAM" id="Phobius"/>
    </source>
</evidence>
<name>A0A7N0ZVI9_KALFE</name>
<sequence>MKICGGLIVVLLFCSLNSVSVLGQGLTADHISSIFGEHSLGGLDNAPLVDGLAPGPEPDGPPVALVLAASRTNRPDILRGFKHYRGGWDIGNGHYFSSVAFTGGFGFILAAVWFIAFGLAIVVHLFFGWRMDIIGKRSERANRICLIVLIICTSAAAIGCILLSVGQDDFHSQVLHTVKYVVSRSDYTVQTLKNVTEYLSFAKNISVAQVFLPSDVMSDIDKLDMELSTVADTIEEKTRENSKKILTVFNIIRSVLITVAAVMLVLSLLGLVLSVLGHQHAIYIFIVSGWLLVAITFVLCGVFVVFNNMIGDTCVAMEEWVANPHSESALSDILPCVDQRTTNQTLYKSKLVVNDIVSVVNQYIYTYANTYPPKNTSYYYNQSGPPMPALCYPYDGNLQDRQCTSQEASIANASEVWKNYTCQVSSTGVCMTPGRVTPIMYEQLIAAVNESYALQHYTPPLLSLQDCNFVTDTFRVITSQYCPPLERNLKTVDAGLGLISVGAMLCLVLWILSANRPRREEEFVGSSSNNKLATGL</sequence>
<protein>
    <submittedName>
        <fullName evidence="3">Uncharacterized protein</fullName>
    </submittedName>
</protein>
<feature type="chain" id="PRO_5029810860" evidence="2">
    <location>
        <begin position="24"/>
        <end position="536"/>
    </location>
</feature>
<keyword evidence="1" id="KW-0812">Transmembrane</keyword>
<feature type="transmembrane region" description="Helical" evidence="1">
    <location>
        <begin position="283"/>
        <end position="306"/>
    </location>
</feature>
<evidence type="ECO:0000313" key="4">
    <source>
        <dbReference type="Proteomes" id="UP000594263"/>
    </source>
</evidence>